<dbReference type="InterPro" id="IPR036388">
    <property type="entry name" value="WH-like_DNA-bd_sf"/>
</dbReference>
<dbReference type="PANTHER" id="PTHR44688:SF16">
    <property type="entry name" value="DNA-BINDING TRANSCRIPTIONAL ACTIVATOR DEVR_DOSR"/>
    <property type="match status" value="1"/>
</dbReference>
<dbReference type="Pfam" id="PF03472">
    <property type="entry name" value="Autoind_bind"/>
    <property type="match status" value="1"/>
</dbReference>
<dbReference type="SUPFAM" id="SSF46894">
    <property type="entry name" value="C-terminal effector domain of the bipartite response regulators"/>
    <property type="match status" value="1"/>
</dbReference>
<dbReference type="InterPro" id="IPR005143">
    <property type="entry name" value="TF_LuxR_autoind-bd_dom"/>
</dbReference>
<dbReference type="GO" id="GO:0006355">
    <property type="term" value="P:regulation of DNA-templated transcription"/>
    <property type="evidence" value="ECO:0007669"/>
    <property type="project" value="InterPro"/>
</dbReference>
<feature type="domain" description="HTH luxR-type" evidence="4">
    <location>
        <begin position="200"/>
        <end position="265"/>
    </location>
</feature>
<dbReference type="AlphaFoldDB" id="A0A7W8XTY2"/>
<proteinExistence type="predicted"/>
<dbReference type="InterPro" id="IPR036693">
    <property type="entry name" value="TF_LuxR_autoind-bd_dom_sf"/>
</dbReference>
<dbReference type="Gene3D" id="3.30.450.80">
    <property type="entry name" value="Transcription factor LuxR-like, autoinducer-binding domain"/>
    <property type="match status" value="1"/>
</dbReference>
<dbReference type="GO" id="GO:0003677">
    <property type="term" value="F:DNA binding"/>
    <property type="evidence" value="ECO:0007669"/>
    <property type="project" value="UniProtKB-KW"/>
</dbReference>
<evidence type="ECO:0000256" key="2">
    <source>
        <dbReference type="ARBA" id="ARBA00023125"/>
    </source>
</evidence>
<keyword evidence="6" id="KW-1185">Reference proteome</keyword>
<keyword evidence="2 5" id="KW-0238">DNA-binding</keyword>
<evidence type="ECO:0000313" key="6">
    <source>
        <dbReference type="Proteomes" id="UP000549882"/>
    </source>
</evidence>
<dbReference type="Pfam" id="PF00196">
    <property type="entry name" value="GerE"/>
    <property type="match status" value="1"/>
</dbReference>
<dbReference type="CDD" id="cd06170">
    <property type="entry name" value="LuxR_C_like"/>
    <property type="match status" value="1"/>
</dbReference>
<evidence type="ECO:0000256" key="1">
    <source>
        <dbReference type="ARBA" id="ARBA00023015"/>
    </source>
</evidence>
<reference evidence="5 6" key="1">
    <citation type="submission" date="2020-08" db="EMBL/GenBank/DDBJ databases">
        <title>Genomic Encyclopedia of Type Strains, Phase IV (KMG-V): Genome sequencing to study the core and pangenomes of soil and plant-associated prokaryotes.</title>
        <authorList>
            <person name="Whitman W."/>
        </authorList>
    </citation>
    <scope>NUCLEOTIDE SEQUENCE [LARGE SCALE GENOMIC DNA]</scope>
    <source>
        <strain evidence="5 6">SEMIA 4064</strain>
    </source>
</reference>
<dbReference type="InterPro" id="IPR016032">
    <property type="entry name" value="Sig_transdc_resp-reg_C-effctor"/>
</dbReference>
<dbReference type="InterPro" id="IPR000792">
    <property type="entry name" value="Tscrpt_reg_LuxR_C"/>
</dbReference>
<dbReference type="EMBL" id="JACHBI010000008">
    <property type="protein sequence ID" value="MBB5575543.1"/>
    <property type="molecule type" value="Genomic_DNA"/>
</dbReference>
<name>A0A7W8XTY2_9HYPH</name>
<sequence length="268" mass="29992">MLVLRQLVCYLFAARIENQLAFQKKGTAMGSADRTGDFTGYVDLSSVPTVRRLRQNALLERLRKAISFEYVTIGGLDLEGYEFGCSQSIDTDMPPLYMDTYFAEKMSPQDPLVVAGKTRKTVYTEEEAFDLSSPPLRLLYLSRAHDVRNRILFPLCRNDVVYGAVCFTNARPFTTDERDFLSIMAEPLYGAVTQPIMDRFAASHFRLTGGELLCLKLASRGLTSEEIADESCYTAETINSYLKSATRKLGASNRVQAVASAIRKNLID</sequence>
<dbReference type="Gene3D" id="1.10.10.10">
    <property type="entry name" value="Winged helix-like DNA-binding domain superfamily/Winged helix DNA-binding domain"/>
    <property type="match status" value="1"/>
</dbReference>
<dbReference type="SMART" id="SM00421">
    <property type="entry name" value="HTH_LUXR"/>
    <property type="match status" value="1"/>
</dbReference>
<keyword evidence="1" id="KW-0805">Transcription regulation</keyword>
<keyword evidence="3" id="KW-0804">Transcription</keyword>
<accession>A0A7W8XTY2</accession>
<dbReference type="SUPFAM" id="SSF55781">
    <property type="entry name" value="GAF domain-like"/>
    <property type="match status" value="1"/>
</dbReference>
<organism evidence="5 6">
    <name type="scientific">Rhizobium paranaense</name>
    <dbReference type="NCBI Taxonomy" id="1650438"/>
    <lineage>
        <taxon>Bacteria</taxon>
        <taxon>Pseudomonadati</taxon>
        <taxon>Pseudomonadota</taxon>
        <taxon>Alphaproteobacteria</taxon>
        <taxon>Hyphomicrobiales</taxon>
        <taxon>Rhizobiaceae</taxon>
        <taxon>Rhizobium/Agrobacterium group</taxon>
        <taxon>Rhizobium</taxon>
    </lineage>
</organism>
<gene>
    <name evidence="5" type="ORF">GGD50_004178</name>
</gene>
<evidence type="ECO:0000313" key="5">
    <source>
        <dbReference type="EMBL" id="MBB5575543.1"/>
    </source>
</evidence>
<protein>
    <submittedName>
        <fullName evidence="5">DNA-binding CsgD family transcriptional regulator</fullName>
    </submittedName>
</protein>
<comment type="caution">
    <text evidence="5">The sequence shown here is derived from an EMBL/GenBank/DDBJ whole genome shotgun (WGS) entry which is preliminary data.</text>
</comment>
<evidence type="ECO:0000259" key="4">
    <source>
        <dbReference type="PROSITE" id="PS50043"/>
    </source>
</evidence>
<dbReference type="Proteomes" id="UP000549882">
    <property type="component" value="Unassembled WGS sequence"/>
</dbReference>
<dbReference type="PROSITE" id="PS50043">
    <property type="entry name" value="HTH_LUXR_2"/>
    <property type="match status" value="1"/>
</dbReference>
<dbReference type="PANTHER" id="PTHR44688">
    <property type="entry name" value="DNA-BINDING TRANSCRIPTIONAL ACTIVATOR DEVR_DOSR"/>
    <property type="match status" value="1"/>
</dbReference>
<dbReference type="RefSeq" id="WP_246451354.1">
    <property type="nucleotide sequence ID" value="NZ_JACHBI010000008.1"/>
</dbReference>
<evidence type="ECO:0000256" key="3">
    <source>
        <dbReference type="ARBA" id="ARBA00023163"/>
    </source>
</evidence>